<gene>
    <name evidence="2" type="ORF">AMTR_s00034p00131640</name>
</gene>
<reference evidence="3" key="1">
    <citation type="journal article" date="2013" name="Science">
        <title>The Amborella genome and the evolution of flowering plants.</title>
        <authorList>
            <consortium name="Amborella Genome Project"/>
        </authorList>
    </citation>
    <scope>NUCLEOTIDE SEQUENCE [LARGE SCALE GENOMIC DNA]</scope>
</reference>
<sequence>MGEYQTLTTLMDTNWFQQNILVHRSSSTSLSKIIGDSISKIDGDSTEMQLKVPLLTTEIDECPPLPNLRRPQLLNLEEPPREPELAVVESTQLKLRRTASRLDSGKPQQRRSRLKNSKSLSELEIDELKGFMDLGFVFNKEDLSPRTMSVIPGLQRLGEEEKYREEEEEEEAENEQVRRPYLSEAWLIRRPDSPLLNLRMPPPTAAGTEMKRHLRSWARTVASVIHQES</sequence>
<dbReference type="Pfam" id="PF07939">
    <property type="entry name" value="DUF1685"/>
    <property type="match status" value="1"/>
</dbReference>
<protein>
    <recommendedName>
        <fullName evidence="4">DUF1685 domain-containing protein</fullName>
    </recommendedName>
</protein>
<evidence type="ECO:0008006" key="4">
    <source>
        <dbReference type="Google" id="ProtNLM"/>
    </source>
</evidence>
<dbReference type="Gramene" id="ERN12187">
    <property type="protein sequence ID" value="ERN12187"/>
    <property type="gene ID" value="AMTR_s00034p00131640"/>
</dbReference>
<feature type="region of interest" description="Disordered" evidence="1">
    <location>
        <begin position="97"/>
        <end position="117"/>
    </location>
</feature>
<evidence type="ECO:0000256" key="1">
    <source>
        <dbReference type="SAM" id="MobiDB-lite"/>
    </source>
</evidence>
<keyword evidence="3" id="KW-1185">Reference proteome</keyword>
<dbReference type="Proteomes" id="UP000017836">
    <property type="component" value="Unassembled WGS sequence"/>
</dbReference>
<evidence type="ECO:0000313" key="3">
    <source>
        <dbReference type="Proteomes" id="UP000017836"/>
    </source>
</evidence>
<dbReference type="InterPro" id="IPR012881">
    <property type="entry name" value="DUF1685"/>
</dbReference>
<dbReference type="PANTHER" id="PTHR33785:SF2">
    <property type="entry name" value="DUF1685 DOMAIN-CONTAINING PROTEIN"/>
    <property type="match status" value="1"/>
</dbReference>
<dbReference type="EMBL" id="KI392616">
    <property type="protein sequence ID" value="ERN12187.1"/>
    <property type="molecule type" value="Genomic_DNA"/>
</dbReference>
<dbReference type="PANTHER" id="PTHR33785">
    <property type="entry name" value="OS06G0550800 PROTEIN"/>
    <property type="match status" value="1"/>
</dbReference>
<accession>W1PQ96</accession>
<proteinExistence type="predicted"/>
<dbReference type="OMA" id="EIDECPP"/>
<organism evidence="2 3">
    <name type="scientific">Amborella trichopoda</name>
    <dbReference type="NCBI Taxonomy" id="13333"/>
    <lineage>
        <taxon>Eukaryota</taxon>
        <taxon>Viridiplantae</taxon>
        <taxon>Streptophyta</taxon>
        <taxon>Embryophyta</taxon>
        <taxon>Tracheophyta</taxon>
        <taxon>Spermatophyta</taxon>
        <taxon>Magnoliopsida</taxon>
        <taxon>Amborellales</taxon>
        <taxon>Amborellaceae</taxon>
        <taxon>Amborella</taxon>
    </lineage>
</organism>
<dbReference type="HOGENOM" id="CLU_071702_1_0_1"/>
<dbReference type="AlphaFoldDB" id="W1PQ96"/>
<evidence type="ECO:0000313" key="2">
    <source>
        <dbReference type="EMBL" id="ERN12187.1"/>
    </source>
</evidence>
<dbReference type="eggNOG" id="ENOG502RZGW">
    <property type="taxonomic scope" value="Eukaryota"/>
</dbReference>
<name>W1PQ96_AMBTC</name>